<keyword evidence="2" id="KW-0012">Acyltransferase</keyword>
<gene>
    <name evidence="2" type="ORF">ABR189_13620</name>
</gene>
<dbReference type="PROSITE" id="PS51186">
    <property type="entry name" value="GNAT"/>
    <property type="match status" value="1"/>
</dbReference>
<dbReference type="InterPro" id="IPR016181">
    <property type="entry name" value="Acyl_CoA_acyltransferase"/>
</dbReference>
<evidence type="ECO:0000313" key="3">
    <source>
        <dbReference type="Proteomes" id="UP001549749"/>
    </source>
</evidence>
<sequence length="244" mass="28174">MGIKVIQTELANIQDLRILFLQETNFQFILNKCHLYGWADTYLFLMDDLKVGYGAIWGQNNRTDRDTVFEFYMIPLYRKFSTVFFSQLHALSHATFIECQSNDLLLSSLLYEHSQHIDAEAILFEDCFQTSFTIPDTILIKSIQQNDDYPYLLKQHSEVVASGGLMLNYNMPYADLYYEVKEPYRQRGLGSLIVQELKKEAYLMGRVPAARCNIKNSISKATLLKAGFKICGYRLKGVINQQAL</sequence>
<reference evidence="2 3" key="1">
    <citation type="submission" date="2024-06" db="EMBL/GenBank/DDBJ databases">
        <title>Chitinophaga defluvii sp. nov., isolated from municipal sewage.</title>
        <authorList>
            <person name="Zhang L."/>
        </authorList>
    </citation>
    <scope>NUCLEOTIDE SEQUENCE [LARGE SCALE GENOMIC DNA]</scope>
    <source>
        <strain evidence="2 3">H8</strain>
    </source>
</reference>
<dbReference type="GO" id="GO:0016746">
    <property type="term" value="F:acyltransferase activity"/>
    <property type="evidence" value="ECO:0007669"/>
    <property type="project" value="UniProtKB-KW"/>
</dbReference>
<accession>A0ABV2T5Y6</accession>
<dbReference type="InterPro" id="IPR000182">
    <property type="entry name" value="GNAT_dom"/>
</dbReference>
<keyword evidence="2" id="KW-0808">Transferase</keyword>
<dbReference type="EC" id="2.3.1.-" evidence="2"/>
<name>A0ABV2T5Y6_9BACT</name>
<protein>
    <submittedName>
        <fullName evidence="2">GNAT family N-acetyltransferase</fullName>
        <ecNumber evidence="2">2.3.1.-</ecNumber>
    </submittedName>
</protein>
<dbReference type="Gene3D" id="3.40.630.30">
    <property type="match status" value="1"/>
</dbReference>
<dbReference type="RefSeq" id="WP_354661056.1">
    <property type="nucleotide sequence ID" value="NZ_JBEXAC010000001.1"/>
</dbReference>
<evidence type="ECO:0000259" key="1">
    <source>
        <dbReference type="PROSITE" id="PS51186"/>
    </source>
</evidence>
<comment type="caution">
    <text evidence="2">The sequence shown here is derived from an EMBL/GenBank/DDBJ whole genome shotgun (WGS) entry which is preliminary data.</text>
</comment>
<dbReference type="SUPFAM" id="SSF55729">
    <property type="entry name" value="Acyl-CoA N-acyltransferases (Nat)"/>
    <property type="match status" value="1"/>
</dbReference>
<dbReference type="Proteomes" id="UP001549749">
    <property type="component" value="Unassembled WGS sequence"/>
</dbReference>
<organism evidence="2 3">
    <name type="scientific">Chitinophaga defluvii</name>
    <dbReference type="NCBI Taxonomy" id="3163343"/>
    <lineage>
        <taxon>Bacteria</taxon>
        <taxon>Pseudomonadati</taxon>
        <taxon>Bacteroidota</taxon>
        <taxon>Chitinophagia</taxon>
        <taxon>Chitinophagales</taxon>
        <taxon>Chitinophagaceae</taxon>
        <taxon>Chitinophaga</taxon>
    </lineage>
</organism>
<keyword evidence="3" id="KW-1185">Reference proteome</keyword>
<proteinExistence type="predicted"/>
<feature type="domain" description="N-acetyltransferase" evidence="1">
    <location>
        <begin position="111"/>
        <end position="244"/>
    </location>
</feature>
<dbReference type="Pfam" id="PF00583">
    <property type="entry name" value="Acetyltransf_1"/>
    <property type="match status" value="1"/>
</dbReference>
<dbReference type="EMBL" id="JBEXAC010000001">
    <property type="protein sequence ID" value="MET6998421.1"/>
    <property type="molecule type" value="Genomic_DNA"/>
</dbReference>
<evidence type="ECO:0000313" key="2">
    <source>
        <dbReference type="EMBL" id="MET6998421.1"/>
    </source>
</evidence>